<evidence type="ECO:0000256" key="3">
    <source>
        <dbReference type="ARBA" id="ARBA00023602"/>
    </source>
</evidence>
<proteinExistence type="evidence at transcript level"/>
<protein>
    <submittedName>
        <fullName evidence="6">Tetratricopeptide repeat protein 4-like protein</fullName>
    </submittedName>
</protein>
<dbReference type="CDD" id="cd21380">
    <property type="entry name" value="CTWD_Cns1"/>
    <property type="match status" value="1"/>
</dbReference>
<evidence type="ECO:0000256" key="1">
    <source>
        <dbReference type="ARBA" id="ARBA00022737"/>
    </source>
</evidence>
<dbReference type="GO" id="GO:0051879">
    <property type="term" value="F:Hsp90 protein binding"/>
    <property type="evidence" value="ECO:0007669"/>
    <property type="project" value="InterPro"/>
</dbReference>
<comment type="similarity">
    <text evidence="3">Belongs to the TTC4 family.</text>
</comment>
<keyword evidence="4" id="KW-0175">Coiled coil</keyword>
<evidence type="ECO:0000256" key="2">
    <source>
        <dbReference type="ARBA" id="ARBA00022803"/>
    </source>
</evidence>
<dbReference type="SMART" id="SM00028">
    <property type="entry name" value="TPR"/>
    <property type="match status" value="3"/>
</dbReference>
<feature type="coiled-coil region" evidence="4">
    <location>
        <begin position="180"/>
        <end position="207"/>
    </location>
</feature>
<keyword evidence="2" id="KW-0802">TPR repeat</keyword>
<dbReference type="GO" id="GO:0005829">
    <property type="term" value="C:cytosol"/>
    <property type="evidence" value="ECO:0007669"/>
    <property type="project" value="TreeGrafter"/>
</dbReference>
<dbReference type="GO" id="GO:0005634">
    <property type="term" value="C:nucleus"/>
    <property type="evidence" value="ECO:0007669"/>
    <property type="project" value="TreeGrafter"/>
</dbReference>
<reference evidence="6" key="1">
    <citation type="journal article" date="2014" name="Nature">
        <title>Elephant shark genome provides unique insights into gnathostome evolution.</title>
        <authorList>
            <consortium name="International Elephant Shark Genome Sequencing Consortium"/>
            <person name="Venkatesh B."/>
            <person name="Lee A.P."/>
            <person name="Ravi V."/>
            <person name="Maurya A.K."/>
            <person name="Lian M.M."/>
            <person name="Swann J.B."/>
            <person name="Ohta Y."/>
            <person name="Flajnik M.F."/>
            <person name="Sutoh Y."/>
            <person name="Kasahara M."/>
            <person name="Hoon S."/>
            <person name="Gangu V."/>
            <person name="Roy S.W."/>
            <person name="Irimia M."/>
            <person name="Korzh V."/>
            <person name="Kondrychyn I."/>
            <person name="Lim Z.W."/>
            <person name="Tay B.H."/>
            <person name="Tohari S."/>
            <person name="Kong K.W."/>
            <person name="Ho S."/>
            <person name="Lorente-Galdos B."/>
            <person name="Quilez J."/>
            <person name="Marques-Bonet T."/>
            <person name="Raney B.J."/>
            <person name="Ingham P.W."/>
            <person name="Tay A."/>
            <person name="Hillier L.W."/>
            <person name="Minx P."/>
            <person name="Boehm T."/>
            <person name="Wilson R.K."/>
            <person name="Brenner S."/>
            <person name="Warren W.C."/>
        </authorList>
    </citation>
    <scope>NUCLEOTIDE SEQUENCE</scope>
    <source>
        <tissue evidence="6">Intestine</tissue>
    </source>
</reference>
<organism evidence="6">
    <name type="scientific">Callorhinchus milii</name>
    <name type="common">Ghost shark</name>
    <dbReference type="NCBI Taxonomy" id="7868"/>
    <lineage>
        <taxon>Eukaryota</taxon>
        <taxon>Metazoa</taxon>
        <taxon>Chordata</taxon>
        <taxon>Craniata</taxon>
        <taxon>Vertebrata</taxon>
        <taxon>Chondrichthyes</taxon>
        <taxon>Holocephali</taxon>
        <taxon>Chimaeriformes</taxon>
        <taxon>Callorhinchidae</taxon>
        <taxon>Callorhinchus</taxon>
    </lineage>
</organism>
<evidence type="ECO:0000259" key="5">
    <source>
        <dbReference type="Pfam" id="PF18972"/>
    </source>
</evidence>
<dbReference type="GO" id="GO:0006457">
    <property type="term" value="P:protein folding"/>
    <property type="evidence" value="ECO:0007669"/>
    <property type="project" value="TreeGrafter"/>
</dbReference>
<dbReference type="AlphaFoldDB" id="V9KRW7"/>
<dbReference type="Gene3D" id="1.25.40.10">
    <property type="entry name" value="Tetratricopeptide repeat domain"/>
    <property type="match status" value="1"/>
</dbReference>
<dbReference type="InterPro" id="IPR011990">
    <property type="entry name" value="TPR-like_helical_dom_sf"/>
</dbReference>
<dbReference type="SUPFAM" id="SSF48452">
    <property type="entry name" value="TPR-like"/>
    <property type="match status" value="1"/>
</dbReference>
<feature type="domain" description="Cns1/TTC4 wheel" evidence="5">
    <location>
        <begin position="264"/>
        <end position="368"/>
    </location>
</feature>
<keyword evidence="1" id="KW-0677">Repeat</keyword>
<dbReference type="EMBL" id="JW868609">
    <property type="protein sequence ID" value="AFP01127.1"/>
    <property type="molecule type" value="mRNA"/>
</dbReference>
<dbReference type="PANTHER" id="PTHR46035">
    <property type="entry name" value="TETRATRICOPEPTIDE REPEAT PROTEIN 4"/>
    <property type="match status" value="1"/>
</dbReference>
<accession>V9KRW7</accession>
<dbReference type="PANTHER" id="PTHR46035:SF1">
    <property type="entry name" value="TETRATRICOPEPTIDE REPEAT PROTEIN 4"/>
    <property type="match status" value="1"/>
</dbReference>
<dbReference type="Pfam" id="PF18972">
    <property type="entry name" value="Wheel"/>
    <property type="match status" value="1"/>
</dbReference>
<dbReference type="InterPro" id="IPR019734">
    <property type="entry name" value="TPR_rpt"/>
</dbReference>
<dbReference type="GO" id="GO:0030544">
    <property type="term" value="F:Hsp70 protein binding"/>
    <property type="evidence" value="ECO:0007669"/>
    <property type="project" value="TreeGrafter"/>
</dbReference>
<evidence type="ECO:0000313" key="6">
    <source>
        <dbReference type="EMBL" id="AFP01127.1"/>
    </source>
</evidence>
<evidence type="ECO:0000256" key="4">
    <source>
        <dbReference type="SAM" id="Coils"/>
    </source>
</evidence>
<sequence length="383" mass="44922">MDAFMDQFKHQRYRAGFNEDNWEEEFDNIPMFMKKAPEEIDPVKTPELACIQTILYDEDQSPEDLAKTYKDEGNHYFGEKNYKKAIISYTEGLKKKCSDPNLNTVLYTNRAAAHFHLGNNRSALNDAIEARKLKPDHLKAIIRGVLCHTELKDYSKAIMWCNEGLQVNPKEKQLVDLRSRADKQKRVEERNARKAKLKEKKEHLQKEALLKAIEERKIKLFRSQECFSRHSDEEEEERVSKNLMDLSFDGTDAESATGARVYLDENGNLQWPVLFLYPEYGQTDFISAFNEDTRFIDHLSVMFDKDLPPWDVEKKYQADRLELYFEDEEREDLFRVNPDCTLRQVLSHRRYFVKAGSPKFIILVRGSSYSLEFLSGKKLQQAS</sequence>
<dbReference type="InterPro" id="IPR044059">
    <property type="entry name" value="Csn1/TTC4_wheel"/>
</dbReference>
<name>V9KRW7_CALMI</name>